<dbReference type="PANTHER" id="PTHR22014">
    <property type="entry name" value="RNA-BINDING PROTEIN 33"/>
    <property type="match status" value="1"/>
</dbReference>
<feature type="non-terminal residue" evidence="2">
    <location>
        <position position="1"/>
    </location>
</feature>
<reference evidence="2 3" key="1">
    <citation type="journal article" date="2019" name="Mol. Ecol. Resour.">
        <title>Improving Illumina assemblies with Hi-C and long reads: an example with the North African dromedary.</title>
        <authorList>
            <person name="Elbers J.P."/>
            <person name="Rogers M.F."/>
            <person name="Perelman P.L."/>
            <person name="Proskuryakova A.A."/>
            <person name="Serdyukova N.A."/>
            <person name="Johnson W.E."/>
            <person name="Horin P."/>
            <person name="Corander J."/>
            <person name="Murphy D."/>
            <person name="Burger P.A."/>
        </authorList>
    </citation>
    <scope>NUCLEOTIDE SEQUENCE [LARGE SCALE GENOMIC DNA]</scope>
    <source>
        <strain evidence="2">Drom800</strain>
        <tissue evidence="2">Blood</tissue>
    </source>
</reference>
<protein>
    <submittedName>
        <fullName evidence="2">RNA-binding protein 33</fullName>
    </submittedName>
</protein>
<comment type="caution">
    <text evidence="2">The sequence shown here is derived from an EMBL/GenBank/DDBJ whole genome shotgun (WGS) entry which is preliminary data.</text>
</comment>
<evidence type="ECO:0000313" key="3">
    <source>
        <dbReference type="Proteomes" id="UP000299084"/>
    </source>
</evidence>
<dbReference type="InterPro" id="IPR039878">
    <property type="entry name" value="RBM33"/>
</dbReference>
<proteinExistence type="predicted"/>
<dbReference type="PANTHER" id="PTHR22014:SF2">
    <property type="entry name" value="RNA-BINDING PROTEIN 33"/>
    <property type="match status" value="1"/>
</dbReference>
<keyword evidence="3" id="KW-1185">Reference proteome</keyword>
<evidence type="ECO:0000313" key="2">
    <source>
        <dbReference type="EMBL" id="KAB1276759.1"/>
    </source>
</evidence>
<dbReference type="GO" id="GO:0003723">
    <property type="term" value="F:RNA binding"/>
    <property type="evidence" value="ECO:0007669"/>
    <property type="project" value="TreeGrafter"/>
</dbReference>
<dbReference type="EMBL" id="JWIN03000007">
    <property type="protein sequence ID" value="KAB1276759.1"/>
    <property type="molecule type" value="Genomic_DNA"/>
</dbReference>
<dbReference type="AlphaFoldDB" id="A0A5N4E063"/>
<gene>
    <name evidence="2" type="ORF">Cadr_000008714</name>
</gene>
<evidence type="ECO:0000256" key="1">
    <source>
        <dbReference type="SAM" id="MobiDB-lite"/>
    </source>
</evidence>
<accession>A0A5N4E063</accession>
<organism evidence="2 3">
    <name type="scientific">Camelus dromedarius</name>
    <name type="common">Dromedary</name>
    <name type="synonym">Arabian camel</name>
    <dbReference type="NCBI Taxonomy" id="9838"/>
    <lineage>
        <taxon>Eukaryota</taxon>
        <taxon>Metazoa</taxon>
        <taxon>Chordata</taxon>
        <taxon>Craniata</taxon>
        <taxon>Vertebrata</taxon>
        <taxon>Euteleostomi</taxon>
        <taxon>Mammalia</taxon>
        <taxon>Eutheria</taxon>
        <taxon>Laurasiatheria</taxon>
        <taxon>Artiodactyla</taxon>
        <taxon>Tylopoda</taxon>
        <taxon>Camelidae</taxon>
        <taxon>Camelus</taxon>
    </lineage>
</organism>
<feature type="compositionally biased region" description="Pro residues" evidence="1">
    <location>
        <begin position="1"/>
        <end position="13"/>
    </location>
</feature>
<sequence length="66" mass="7333">GPPEFPQHTPGPVPNNFSQPPRLPLQDQWRAPPPPQERDPFFLGEFSFSECNQTTNAADAANCSKK</sequence>
<name>A0A5N4E063_CAMDR</name>
<feature type="region of interest" description="Disordered" evidence="1">
    <location>
        <begin position="1"/>
        <end position="40"/>
    </location>
</feature>
<dbReference type="Proteomes" id="UP000299084">
    <property type="component" value="Unassembled WGS sequence"/>
</dbReference>